<protein>
    <submittedName>
        <fullName evidence="1">Uncharacterized protein</fullName>
    </submittedName>
</protein>
<comment type="caution">
    <text evidence="1">The sequence shown here is derived from an EMBL/GenBank/DDBJ whole genome shotgun (WGS) entry which is preliminary data.</text>
</comment>
<dbReference type="AlphaFoldDB" id="A0AAP0KGU0"/>
<gene>
    <name evidence="1" type="ORF">Syun_009361</name>
</gene>
<dbReference type="EMBL" id="JBBNAF010000004">
    <property type="protein sequence ID" value="KAK9151052.1"/>
    <property type="molecule type" value="Genomic_DNA"/>
</dbReference>
<evidence type="ECO:0000313" key="2">
    <source>
        <dbReference type="Proteomes" id="UP001420932"/>
    </source>
</evidence>
<keyword evidence="2" id="KW-1185">Reference proteome</keyword>
<name>A0AAP0KGU0_9MAGN</name>
<proteinExistence type="predicted"/>
<evidence type="ECO:0000313" key="1">
    <source>
        <dbReference type="EMBL" id="KAK9151052.1"/>
    </source>
</evidence>
<accession>A0AAP0KGU0</accession>
<reference evidence="1 2" key="1">
    <citation type="submission" date="2024-01" db="EMBL/GenBank/DDBJ databases">
        <title>Genome assemblies of Stephania.</title>
        <authorList>
            <person name="Yang L."/>
        </authorList>
    </citation>
    <scope>NUCLEOTIDE SEQUENCE [LARGE SCALE GENOMIC DNA]</scope>
    <source>
        <strain evidence="1">YNDBR</strain>
        <tissue evidence="1">Leaf</tissue>
    </source>
</reference>
<dbReference type="Proteomes" id="UP001420932">
    <property type="component" value="Unassembled WGS sequence"/>
</dbReference>
<sequence>MREKIRELEVMKRVIFTWDSHGGKRERRRRTWWRGKTDEGGQRRHTPWRGQTAEVHMVESAEGGGAHRGEG</sequence>
<organism evidence="1 2">
    <name type="scientific">Stephania yunnanensis</name>
    <dbReference type="NCBI Taxonomy" id="152371"/>
    <lineage>
        <taxon>Eukaryota</taxon>
        <taxon>Viridiplantae</taxon>
        <taxon>Streptophyta</taxon>
        <taxon>Embryophyta</taxon>
        <taxon>Tracheophyta</taxon>
        <taxon>Spermatophyta</taxon>
        <taxon>Magnoliopsida</taxon>
        <taxon>Ranunculales</taxon>
        <taxon>Menispermaceae</taxon>
        <taxon>Menispermoideae</taxon>
        <taxon>Cissampelideae</taxon>
        <taxon>Stephania</taxon>
    </lineage>
</organism>